<name>A0A0D6JL49_9HYPH</name>
<evidence type="ECO:0000313" key="2">
    <source>
        <dbReference type="Proteomes" id="UP000033187"/>
    </source>
</evidence>
<dbReference type="KEGG" id="fil:BN1229_v1_3835"/>
<accession>A0A0D6JL49</accession>
<dbReference type="AlphaFoldDB" id="A0A0D6JL49"/>
<dbReference type="Proteomes" id="UP000033187">
    <property type="component" value="Chromosome 1"/>
</dbReference>
<evidence type="ECO:0000313" key="1">
    <source>
        <dbReference type="EMBL" id="CPR22392.1"/>
    </source>
</evidence>
<organism evidence="1 2">
    <name type="scientific">Candidatus Filomicrobium marinum</name>
    <dbReference type="NCBI Taxonomy" id="1608628"/>
    <lineage>
        <taxon>Bacteria</taxon>
        <taxon>Pseudomonadati</taxon>
        <taxon>Pseudomonadota</taxon>
        <taxon>Alphaproteobacteria</taxon>
        <taxon>Hyphomicrobiales</taxon>
        <taxon>Hyphomicrobiaceae</taxon>
        <taxon>Filomicrobium</taxon>
    </lineage>
</organism>
<protein>
    <submittedName>
        <fullName evidence="1">Uncharacterized protein</fullName>
    </submittedName>
</protein>
<keyword evidence="2" id="KW-1185">Reference proteome</keyword>
<dbReference type="KEGG" id="fiy:BN1229_v1_3825"/>
<gene>
    <name evidence="1" type="ORF">YBN1229_v1_3825</name>
</gene>
<sequence>MLCICHNGRAMSDVRLRIYSIATIVEIRRNERLTRIVAGIRSYGSHNYIAESAAVVDGGSVTTDVSIRTQRA</sequence>
<dbReference type="EMBL" id="LN829119">
    <property type="protein sequence ID" value="CPR22392.1"/>
    <property type="molecule type" value="Genomic_DNA"/>
</dbReference>
<reference evidence="2" key="1">
    <citation type="submission" date="2015-02" db="EMBL/GenBank/DDBJ databases">
        <authorList>
            <person name="Chooi Y.-H."/>
        </authorList>
    </citation>
    <scope>NUCLEOTIDE SEQUENCE [LARGE SCALE GENOMIC DNA]</scope>
    <source>
        <strain evidence="2">strain Y</strain>
    </source>
</reference>
<proteinExistence type="predicted"/>